<evidence type="ECO:0000313" key="4">
    <source>
        <dbReference type="Proteomes" id="UP000018144"/>
    </source>
</evidence>
<dbReference type="STRING" id="1076935.U4LW80"/>
<keyword evidence="4" id="KW-1185">Reference proteome</keyword>
<dbReference type="Pfam" id="PF04199">
    <property type="entry name" value="Cyclase"/>
    <property type="match status" value="1"/>
</dbReference>
<dbReference type="InterPro" id="IPR037175">
    <property type="entry name" value="KFase_sf"/>
</dbReference>
<comment type="similarity">
    <text evidence="1">Belongs to the Cyclase 1 superfamily.</text>
</comment>
<keyword evidence="2" id="KW-0732">Signal</keyword>
<dbReference type="eggNOG" id="ENOG502QTM1">
    <property type="taxonomic scope" value="Eukaryota"/>
</dbReference>
<proteinExistence type="inferred from homology"/>
<evidence type="ECO:0000256" key="2">
    <source>
        <dbReference type="SAM" id="SignalP"/>
    </source>
</evidence>
<dbReference type="OMA" id="YMLHEYI"/>
<evidence type="ECO:0000256" key="1">
    <source>
        <dbReference type="ARBA" id="ARBA00007865"/>
    </source>
</evidence>
<dbReference type="Gene3D" id="3.50.30.50">
    <property type="entry name" value="Putative cyclase"/>
    <property type="match status" value="1"/>
</dbReference>
<gene>
    <name evidence="3" type="ORF">PCON_01012</name>
</gene>
<dbReference type="Proteomes" id="UP000018144">
    <property type="component" value="Unassembled WGS sequence"/>
</dbReference>
<protein>
    <submittedName>
        <fullName evidence="3">Uncharacterized protein</fullName>
    </submittedName>
</protein>
<dbReference type="InterPro" id="IPR007325">
    <property type="entry name" value="KFase/CYL"/>
</dbReference>
<dbReference type="OrthoDB" id="5396at2759"/>
<dbReference type="AlphaFoldDB" id="U4LW80"/>
<name>U4LW80_PYROM</name>
<accession>U4LW80</accession>
<dbReference type="EMBL" id="HF936048">
    <property type="protein sequence ID" value="CCX33331.1"/>
    <property type="molecule type" value="Genomic_DNA"/>
</dbReference>
<feature type="signal peptide" evidence="2">
    <location>
        <begin position="1"/>
        <end position="18"/>
    </location>
</feature>
<sequence>MLCLPQLAFLAALPQAFCYTPEFRYDKHETSYANLPKKAELPKVPGHLDGSAWLWGPEDGLGRLNFLTPARVKASMEEVRTGEMVPLNLALKLIDPPMYNRAAFEHSYGVFGDGSLAILDEHYYLNTQSSTQWDGFHHFAHLPSRLFYNNCTESTSDPNNHKCGIHEWAAHGIAGRGILLDFASYAEEKGIKADAFDATGITHEQLHAVAAHQGINLKNIDEGGDIRIGDMLMVRMGWVSQYQKMTKEERIALAEKKDQKFIGLEPSEENAQWIHDSYFSAVAGDAPAFETWPPVGLSLHEQVLTFWGIALGEFFDLEKLAEKCKEKKKWTFFVTSAPFNVEDGIATWANALAIL</sequence>
<dbReference type="GO" id="GO:0004061">
    <property type="term" value="F:arylformamidase activity"/>
    <property type="evidence" value="ECO:0007669"/>
    <property type="project" value="InterPro"/>
</dbReference>
<dbReference type="PANTHER" id="PTHR34861:SF10">
    <property type="entry name" value="CYCLASE"/>
    <property type="match status" value="1"/>
</dbReference>
<dbReference type="PANTHER" id="PTHR34861">
    <property type="match status" value="1"/>
</dbReference>
<organism evidence="3 4">
    <name type="scientific">Pyronema omphalodes (strain CBS 100304)</name>
    <name type="common">Pyronema confluens</name>
    <dbReference type="NCBI Taxonomy" id="1076935"/>
    <lineage>
        <taxon>Eukaryota</taxon>
        <taxon>Fungi</taxon>
        <taxon>Dikarya</taxon>
        <taxon>Ascomycota</taxon>
        <taxon>Pezizomycotina</taxon>
        <taxon>Pezizomycetes</taxon>
        <taxon>Pezizales</taxon>
        <taxon>Pyronemataceae</taxon>
        <taxon>Pyronema</taxon>
    </lineage>
</organism>
<feature type="chain" id="PRO_5004651855" evidence="2">
    <location>
        <begin position="19"/>
        <end position="355"/>
    </location>
</feature>
<dbReference type="GO" id="GO:0019441">
    <property type="term" value="P:L-tryptophan catabolic process to kynurenine"/>
    <property type="evidence" value="ECO:0007669"/>
    <property type="project" value="InterPro"/>
</dbReference>
<evidence type="ECO:0000313" key="3">
    <source>
        <dbReference type="EMBL" id="CCX33331.1"/>
    </source>
</evidence>
<reference evidence="3 4" key="1">
    <citation type="journal article" date="2013" name="PLoS Genet.">
        <title>The genome and development-dependent transcriptomes of Pyronema confluens: a window into fungal evolution.</title>
        <authorList>
            <person name="Traeger S."/>
            <person name="Altegoer F."/>
            <person name="Freitag M."/>
            <person name="Gabaldon T."/>
            <person name="Kempken F."/>
            <person name="Kumar A."/>
            <person name="Marcet-Houben M."/>
            <person name="Poggeler S."/>
            <person name="Stajich J.E."/>
            <person name="Nowrousian M."/>
        </authorList>
    </citation>
    <scope>NUCLEOTIDE SEQUENCE [LARGE SCALE GENOMIC DNA]</scope>
    <source>
        <strain evidence="4">CBS 100304</strain>
        <tissue evidence="3">Vegetative mycelium</tissue>
    </source>
</reference>